<evidence type="ECO:0000313" key="3">
    <source>
        <dbReference type="Proteomes" id="UP000244722"/>
    </source>
</evidence>
<dbReference type="AlphaFoldDB" id="A0A2T7A8N9"/>
<feature type="compositionally biased region" description="Low complexity" evidence="1">
    <location>
        <begin position="28"/>
        <end position="39"/>
    </location>
</feature>
<feature type="region of interest" description="Disordered" evidence="1">
    <location>
        <begin position="188"/>
        <end position="225"/>
    </location>
</feature>
<feature type="compositionally biased region" description="Basic residues" evidence="1">
    <location>
        <begin position="1"/>
        <end position="19"/>
    </location>
</feature>
<reference evidence="2 3" key="1">
    <citation type="submission" date="2017-04" db="EMBL/GenBank/DDBJ databases">
        <title>Draft genome sequence of Tuber borchii Vittad., a whitish edible truffle.</title>
        <authorList>
            <consortium name="DOE Joint Genome Institute"/>
            <person name="Murat C."/>
            <person name="Kuo A."/>
            <person name="Barry K.W."/>
            <person name="Clum A."/>
            <person name="Dockter R.B."/>
            <person name="Fauchery L."/>
            <person name="Iotti M."/>
            <person name="Kohler A."/>
            <person name="Labutti K."/>
            <person name="Lindquist E.A."/>
            <person name="Lipzen A."/>
            <person name="Ohm R.A."/>
            <person name="Wang M."/>
            <person name="Grigoriev I.V."/>
            <person name="Zambonelli A."/>
            <person name="Martin F.M."/>
        </authorList>
    </citation>
    <scope>NUCLEOTIDE SEQUENCE [LARGE SCALE GENOMIC DNA]</scope>
    <source>
        <strain evidence="2 3">Tbo3840</strain>
    </source>
</reference>
<name>A0A2T7A8N9_TUBBO</name>
<feature type="region of interest" description="Disordered" evidence="1">
    <location>
        <begin position="289"/>
        <end position="343"/>
    </location>
</feature>
<feature type="region of interest" description="Disordered" evidence="1">
    <location>
        <begin position="1"/>
        <end position="59"/>
    </location>
</feature>
<keyword evidence="3" id="KW-1185">Reference proteome</keyword>
<comment type="caution">
    <text evidence="2">The sequence shown here is derived from an EMBL/GenBank/DDBJ whole genome shotgun (WGS) entry which is preliminary data.</text>
</comment>
<dbReference type="EMBL" id="NESQ01000004">
    <property type="protein sequence ID" value="PUU84090.1"/>
    <property type="molecule type" value="Genomic_DNA"/>
</dbReference>
<proteinExistence type="predicted"/>
<gene>
    <name evidence="2" type="ORF">B9Z19DRAFT_1118395</name>
</gene>
<feature type="compositionally biased region" description="Basic and acidic residues" evidence="1">
    <location>
        <begin position="296"/>
        <end position="313"/>
    </location>
</feature>
<evidence type="ECO:0000313" key="2">
    <source>
        <dbReference type="EMBL" id="PUU84090.1"/>
    </source>
</evidence>
<protein>
    <submittedName>
        <fullName evidence="2">Uncharacterized protein</fullName>
    </submittedName>
</protein>
<feature type="compositionally biased region" description="Polar residues" evidence="1">
    <location>
        <begin position="319"/>
        <end position="333"/>
    </location>
</feature>
<evidence type="ECO:0000256" key="1">
    <source>
        <dbReference type="SAM" id="MobiDB-lite"/>
    </source>
</evidence>
<dbReference type="OrthoDB" id="5414234at2759"/>
<accession>A0A2T7A8N9</accession>
<organism evidence="2 3">
    <name type="scientific">Tuber borchii</name>
    <name type="common">White truffle</name>
    <dbReference type="NCBI Taxonomy" id="42251"/>
    <lineage>
        <taxon>Eukaryota</taxon>
        <taxon>Fungi</taxon>
        <taxon>Dikarya</taxon>
        <taxon>Ascomycota</taxon>
        <taxon>Pezizomycotina</taxon>
        <taxon>Pezizomycetes</taxon>
        <taxon>Pezizales</taxon>
        <taxon>Tuberaceae</taxon>
        <taxon>Tuber</taxon>
    </lineage>
</organism>
<feature type="compositionally biased region" description="Basic residues" evidence="1">
    <location>
        <begin position="213"/>
        <end position="224"/>
    </location>
</feature>
<dbReference type="Proteomes" id="UP000244722">
    <property type="component" value="Unassembled WGS sequence"/>
</dbReference>
<sequence length="343" mass="36259">MSRSKRSKKAANRKKHRAKGNSEKVLVASESEADTASDAGGPVTDNAGEPANRAVDGAADLELGVSSSLDESAVSSDCGPNSCKLKADTAVNNEARNAGDITKRAVDDDVDLMPGVSSSLNESAVSSDCGSDSCKLKTDTTVNHGARYAGGDFQRMLGSFSACFKLGAAFSRGFYDGVNEADALRNRADEGGHADSNQSSGKMGFKDKAGDRHNKKGVGRKRIRPNAALTEEEEAFITGSDLPIYLIPAMQEVIESRKNYKFLRKQGGSGKARILFEENLARHGLVHAPNGVDSRLFPKRDASSKDVPSERSDLANPDDSAQASLQEGLSTSPEVKEGISGTD</sequence>